<proteinExistence type="predicted"/>
<accession>A0AA39P0A9</accession>
<keyword evidence="1" id="KW-0732">Signal</keyword>
<dbReference type="EMBL" id="JAUEPR010000024">
    <property type="protein sequence ID" value="KAK0475180.1"/>
    <property type="molecule type" value="Genomic_DNA"/>
</dbReference>
<keyword evidence="3" id="KW-1185">Reference proteome</keyword>
<dbReference type="AlphaFoldDB" id="A0AA39P0A9"/>
<reference evidence="2" key="1">
    <citation type="submission" date="2023-06" db="EMBL/GenBank/DDBJ databases">
        <authorList>
            <consortium name="Lawrence Berkeley National Laboratory"/>
            <person name="Ahrendt S."/>
            <person name="Sahu N."/>
            <person name="Indic B."/>
            <person name="Wong-Bajracharya J."/>
            <person name="Merenyi Z."/>
            <person name="Ke H.-M."/>
            <person name="Monk M."/>
            <person name="Kocsube S."/>
            <person name="Drula E."/>
            <person name="Lipzen A."/>
            <person name="Balint B."/>
            <person name="Henrissat B."/>
            <person name="Andreopoulos B."/>
            <person name="Martin F.M."/>
            <person name="Harder C.B."/>
            <person name="Rigling D."/>
            <person name="Ford K.L."/>
            <person name="Foster G.D."/>
            <person name="Pangilinan J."/>
            <person name="Papanicolaou A."/>
            <person name="Barry K."/>
            <person name="LaButti K."/>
            <person name="Viragh M."/>
            <person name="Koriabine M."/>
            <person name="Yan M."/>
            <person name="Riley R."/>
            <person name="Champramary S."/>
            <person name="Plett K.L."/>
            <person name="Tsai I.J."/>
            <person name="Slot J."/>
            <person name="Sipos G."/>
            <person name="Plett J."/>
            <person name="Nagy L.G."/>
            <person name="Grigoriev I.V."/>
        </authorList>
    </citation>
    <scope>NUCLEOTIDE SEQUENCE</scope>
    <source>
        <strain evidence="2">ICMP 16352</strain>
    </source>
</reference>
<dbReference type="Proteomes" id="UP001175227">
    <property type="component" value="Unassembled WGS sequence"/>
</dbReference>
<evidence type="ECO:0000256" key="1">
    <source>
        <dbReference type="SAM" id="SignalP"/>
    </source>
</evidence>
<evidence type="ECO:0000313" key="3">
    <source>
        <dbReference type="Proteomes" id="UP001175227"/>
    </source>
</evidence>
<evidence type="ECO:0008006" key="4">
    <source>
        <dbReference type="Google" id="ProtNLM"/>
    </source>
</evidence>
<feature type="signal peptide" evidence="1">
    <location>
        <begin position="1"/>
        <end position="18"/>
    </location>
</feature>
<feature type="chain" id="PRO_5041418718" description="Secreted protein" evidence="1">
    <location>
        <begin position="19"/>
        <end position="102"/>
    </location>
</feature>
<name>A0AA39P0A9_9AGAR</name>
<gene>
    <name evidence="2" type="ORF">IW261DRAFT_1495996</name>
</gene>
<organism evidence="2 3">
    <name type="scientific">Armillaria novae-zelandiae</name>
    <dbReference type="NCBI Taxonomy" id="153914"/>
    <lineage>
        <taxon>Eukaryota</taxon>
        <taxon>Fungi</taxon>
        <taxon>Dikarya</taxon>
        <taxon>Basidiomycota</taxon>
        <taxon>Agaricomycotina</taxon>
        <taxon>Agaricomycetes</taxon>
        <taxon>Agaricomycetidae</taxon>
        <taxon>Agaricales</taxon>
        <taxon>Marasmiineae</taxon>
        <taxon>Physalacriaceae</taxon>
        <taxon>Armillaria</taxon>
    </lineage>
</organism>
<protein>
    <recommendedName>
        <fullName evidence="4">Secreted protein</fullName>
    </recommendedName>
</protein>
<evidence type="ECO:0000313" key="2">
    <source>
        <dbReference type="EMBL" id="KAK0475180.1"/>
    </source>
</evidence>
<comment type="caution">
    <text evidence="2">The sequence shown here is derived from an EMBL/GenBank/DDBJ whole genome shotgun (WGS) entry which is preliminary data.</text>
</comment>
<sequence>MMIITLVVVFFCATEGCGRSQKGKRRPLRREMMVVAVSETRRNCHPVKGSFLVIADFQSRKSCTFDGKDNEMGCVETQGCGENFWKFTLGNEDCASRTVAGN</sequence>